<dbReference type="InterPro" id="IPR041492">
    <property type="entry name" value="HAD_2"/>
</dbReference>
<evidence type="ECO:0000313" key="1">
    <source>
        <dbReference type="EMBL" id="KRM34794.1"/>
    </source>
</evidence>
<dbReference type="SUPFAM" id="SSF56784">
    <property type="entry name" value="HAD-like"/>
    <property type="match status" value="1"/>
</dbReference>
<dbReference type="AlphaFoldDB" id="X0QJ66"/>
<dbReference type="SFLD" id="SFLDG01129">
    <property type="entry name" value="C1.5:_HAD__Beta-PGM__Phosphata"/>
    <property type="match status" value="1"/>
</dbReference>
<dbReference type="InterPro" id="IPR050155">
    <property type="entry name" value="HAD-like_hydrolase_sf"/>
</dbReference>
<dbReference type="PATRIC" id="fig|1423734.3.peg.1954"/>
<dbReference type="OrthoDB" id="9792518at2"/>
<comment type="caution">
    <text evidence="1">The sequence shown here is derived from an EMBL/GenBank/DDBJ whole genome shotgun (WGS) entry which is preliminary data.</text>
</comment>
<dbReference type="Gene3D" id="3.40.50.1000">
    <property type="entry name" value="HAD superfamily/HAD-like"/>
    <property type="match status" value="1"/>
</dbReference>
<dbReference type="GO" id="GO:0005829">
    <property type="term" value="C:cytosol"/>
    <property type="evidence" value="ECO:0007669"/>
    <property type="project" value="TreeGrafter"/>
</dbReference>
<sequence length="219" mass="23722">MKTIFFDLDGTLTNSKKGIINALKQGFSKIQQPAPADSVLQLFIGPALTDSLKQQVGITDPAIIKTFIAGFHAYYSDKGWAENEVYPGIMTLLKTLKAADYQLAIATAKPESFAKRISAHFGFDAYLAELAAATDDEITRTQKADVLAYGMTQLNLTNPEDVAMVGDRNSDIHGGQVNATKTVGVLYGFGSETELTQAGADILVPTVAELQQVLLDWRF</sequence>
<dbReference type="RefSeq" id="WP_035451096.1">
    <property type="nucleotide sequence ID" value="NZ_AZGA01000020.1"/>
</dbReference>
<dbReference type="GO" id="GO:0004713">
    <property type="term" value="F:protein tyrosine kinase activity"/>
    <property type="evidence" value="ECO:0007669"/>
    <property type="project" value="TreeGrafter"/>
</dbReference>
<dbReference type="STRING" id="1423734.FC83_GL001931"/>
<dbReference type="PANTHER" id="PTHR43434:SF20">
    <property type="entry name" value="5'-NUCLEOTIDASE"/>
    <property type="match status" value="1"/>
</dbReference>
<dbReference type="InterPro" id="IPR023214">
    <property type="entry name" value="HAD_sf"/>
</dbReference>
<dbReference type="PANTHER" id="PTHR43434">
    <property type="entry name" value="PHOSPHOGLYCOLATE PHOSPHATASE"/>
    <property type="match status" value="1"/>
</dbReference>
<dbReference type="Gene3D" id="1.10.150.240">
    <property type="entry name" value="Putative phosphatase, domain 2"/>
    <property type="match status" value="1"/>
</dbReference>
<protein>
    <submittedName>
        <fullName evidence="1">Haloacid dehalogenase</fullName>
    </submittedName>
</protein>
<dbReference type="Pfam" id="PF13419">
    <property type="entry name" value="HAD_2"/>
    <property type="match status" value="1"/>
</dbReference>
<dbReference type="InterPro" id="IPR036412">
    <property type="entry name" value="HAD-like_sf"/>
</dbReference>
<dbReference type="Proteomes" id="UP000051236">
    <property type="component" value="Unassembled WGS sequence"/>
</dbReference>
<dbReference type="InterPro" id="IPR023198">
    <property type="entry name" value="PGP-like_dom2"/>
</dbReference>
<keyword evidence="2" id="KW-1185">Reference proteome</keyword>
<accession>X0QJ66</accession>
<dbReference type="EMBL" id="AZGA01000020">
    <property type="protein sequence ID" value="KRM34794.1"/>
    <property type="molecule type" value="Genomic_DNA"/>
</dbReference>
<dbReference type="SFLD" id="SFLDS00003">
    <property type="entry name" value="Haloacid_Dehalogenase"/>
    <property type="match status" value="1"/>
</dbReference>
<evidence type="ECO:0000313" key="2">
    <source>
        <dbReference type="Proteomes" id="UP000051236"/>
    </source>
</evidence>
<gene>
    <name evidence="1" type="ORF">FC83_GL001931</name>
</gene>
<dbReference type="eggNOG" id="COG0546">
    <property type="taxonomic scope" value="Bacteria"/>
</dbReference>
<reference evidence="1 2" key="1">
    <citation type="journal article" date="2015" name="Genome Announc.">
        <title>Expanding the biotechnology potential of lactobacilli through comparative genomics of 213 strains and associated genera.</title>
        <authorList>
            <person name="Sun Z."/>
            <person name="Harris H.M."/>
            <person name="McCann A."/>
            <person name="Guo C."/>
            <person name="Argimon S."/>
            <person name="Zhang W."/>
            <person name="Yang X."/>
            <person name="Jeffery I.B."/>
            <person name="Cooney J.C."/>
            <person name="Kagawa T.F."/>
            <person name="Liu W."/>
            <person name="Song Y."/>
            <person name="Salvetti E."/>
            <person name="Wrobel A."/>
            <person name="Rasinkangas P."/>
            <person name="Parkhill J."/>
            <person name="Rea M.C."/>
            <person name="O'Sullivan O."/>
            <person name="Ritari J."/>
            <person name="Douillard F.P."/>
            <person name="Paul Ross R."/>
            <person name="Yang R."/>
            <person name="Briner A.E."/>
            <person name="Felis G.E."/>
            <person name="de Vos W.M."/>
            <person name="Barrangou R."/>
            <person name="Klaenhammer T.R."/>
            <person name="Caufield P.W."/>
            <person name="Cui Y."/>
            <person name="Zhang H."/>
            <person name="O'Toole P.W."/>
        </authorList>
    </citation>
    <scope>NUCLEOTIDE SEQUENCE [LARGE SCALE GENOMIC DNA]</scope>
    <source>
        <strain evidence="1 2">DSM 18527</strain>
    </source>
</reference>
<organism evidence="1 2">
    <name type="scientific">Agrilactobacillus composti DSM 18527 = JCM 14202</name>
    <dbReference type="NCBI Taxonomy" id="1423734"/>
    <lineage>
        <taxon>Bacteria</taxon>
        <taxon>Bacillati</taxon>
        <taxon>Bacillota</taxon>
        <taxon>Bacilli</taxon>
        <taxon>Lactobacillales</taxon>
        <taxon>Lactobacillaceae</taxon>
        <taxon>Agrilactobacillus</taxon>
    </lineage>
</organism>
<name>X0QJ66_9LACO</name>
<proteinExistence type="predicted"/>